<name>A0A182J8R0_ANOAO</name>
<accession>A0A182J8R0</accession>
<dbReference type="EnsemblMetazoa" id="AATE013515-RA">
    <property type="protein sequence ID" value="AATE013515-PA.1"/>
    <property type="gene ID" value="AATE013515"/>
</dbReference>
<dbReference type="VEuPathDB" id="VectorBase:AATE013515"/>
<sequence length="120" mass="12547">MGSTTTELSSVLKRNESQTATYAKPTANLVGNPAAVAQMDEPPWVPVAAVVAAVAAPIGEIRSGEICSDAMKENHTGKQTAATAPPKPPFGTCLSPWKTRRTVHAARAFSLALADFDQSL</sequence>
<evidence type="ECO:0000313" key="1">
    <source>
        <dbReference type="EnsemblMetazoa" id="AATE013515-PA.1"/>
    </source>
</evidence>
<dbReference type="AlphaFoldDB" id="A0A182J8R0"/>
<organism evidence="1">
    <name type="scientific">Anopheles atroparvus</name>
    <name type="common">European mosquito</name>
    <dbReference type="NCBI Taxonomy" id="41427"/>
    <lineage>
        <taxon>Eukaryota</taxon>
        <taxon>Metazoa</taxon>
        <taxon>Ecdysozoa</taxon>
        <taxon>Arthropoda</taxon>
        <taxon>Hexapoda</taxon>
        <taxon>Insecta</taxon>
        <taxon>Pterygota</taxon>
        <taxon>Neoptera</taxon>
        <taxon>Endopterygota</taxon>
        <taxon>Diptera</taxon>
        <taxon>Nematocera</taxon>
        <taxon>Culicoidea</taxon>
        <taxon>Culicidae</taxon>
        <taxon>Anophelinae</taxon>
        <taxon>Anopheles</taxon>
    </lineage>
</organism>
<protein>
    <submittedName>
        <fullName evidence="1">Uncharacterized protein</fullName>
    </submittedName>
</protein>
<proteinExistence type="predicted"/>
<reference evidence="1" key="1">
    <citation type="submission" date="2022-08" db="UniProtKB">
        <authorList>
            <consortium name="EnsemblMetazoa"/>
        </authorList>
    </citation>
    <scope>IDENTIFICATION</scope>
    <source>
        <strain evidence="1">EBRO</strain>
    </source>
</reference>